<keyword evidence="2" id="KW-0255">Endonuclease</keyword>
<keyword evidence="1" id="KW-0540">Nuclease</keyword>
<dbReference type="STRING" id="644548.SCNU_06740"/>
<sequence>MSVDSSFKLVLLGTRAGPPADQHRTGIATAVVVDGNVYMVDCGRSAVTQYVKSGLRFDTLRGIFLTHLHADHIADYYNFILLAGNSQNRNIDPVTGLNDTLSEKIGVWGPGAAGGLPEKFGGGSAPTVGEDENPTPGTREMTMLCHRAYAYSSNLFLRDMGIRDPRSLAEVNDIAIPDIGADFQNRAPDMEPFVVMDDGVVRVSAILVPHGPVYPAFAFRFDCAYGSVTFSGDTAYSSNLIRLADSSDVLVHEALNLEGWDSSSPAFFDHLLQSHVEVQKVGDIAAKARCGKLVLSHIADMAENPIPVDKWQRWAQSGYDGEVVVGEDLLEVPIA</sequence>
<dbReference type="RefSeq" id="WP_009678589.1">
    <property type="nucleotide sequence ID" value="NZ_AEUD01000004.1"/>
</dbReference>
<dbReference type="eggNOG" id="COG1234">
    <property type="taxonomic scope" value="Bacteria"/>
</dbReference>
<dbReference type="InterPro" id="IPR036866">
    <property type="entry name" value="RibonucZ/Hydroxyglut_hydro"/>
</dbReference>
<accession>F1YHS8</accession>
<keyword evidence="5" id="KW-1185">Reference proteome</keyword>
<evidence type="ECO:0000313" key="5">
    <source>
        <dbReference type="Proteomes" id="UP000035065"/>
    </source>
</evidence>
<dbReference type="InterPro" id="IPR044094">
    <property type="entry name" value="AtsA-like_MBL-fold"/>
</dbReference>
<evidence type="ECO:0000256" key="1">
    <source>
        <dbReference type="ARBA" id="ARBA00022722"/>
    </source>
</evidence>
<dbReference type="AlphaFoldDB" id="F1YHS8"/>
<keyword evidence="3" id="KW-0378">Hydrolase</keyword>
<reference evidence="4 5" key="1">
    <citation type="journal article" date="2011" name="J. Bacteriol.">
        <title>Draft Genome Sequence of Gordonia neofelifaecis NRRL B-59395, a Cholesterol-Degrading Actinomycete.</title>
        <authorList>
            <person name="Ge F."/>
            <person name="Li W."/>
            <person name="Chen G."/>
            <person name="Liu Y."/>
            <person name="Zhang G."/>
            <person name="Yong B."/>
            <person name="Wang Q."/>
            <person name="Wang N."/>
            <person name="Huang Z."/>
            <person name="Li W."/>
            <person name="Wang J."/>
            <person name="Wu C."/>
            <person name="Xie Q."/>
            <person name="Liu G."/>
        </authorList>
    </citation>
    <scope>NUCLEOTIDE SEQUENCE [LARGE SCALE GENOMIC DNA]</scope>
    <source>
        <strain evidence="4 5">NRRL B-59395</strain>
    </source>
</reference>
<dbReference type="Gene3D" id="3.60.15.10">
    <property type="entry name" value="Ribonuclease Z/Hydroxyacylglutathione hydrolase-like"/>
    <property type="match status" value="1"/>
</dbReference>
<proteinExistence type="predicted"/>
<dbReference type="Proteomes" id="UP000035065">
    <property type="component" value="Unassembled WGS sequence"/>
</dbReference>
<protein>
    <submittedName>
        <fullName evidence="4">Uncharacterized protein</fullName>
    </submittedName>
</protein>
<dbReference type="CDD" id="cd07719">
    <property type="entry name" value="arylsulfatase_AtsA-like_MBL-fold"/>
    <property type="match status" value="1"/>
</dbReference>
<evidence type="ECO:0000256" key="3">
    <source>
        <dbReference type="ARBA" id="ARBA00022801"/>
    </source>
</evidence>
<dbReference type="GO" id="GO:0042781">
    <property type="term" value="F:3'-tRNA processing endoribonuclease activity"/>
    <property type="evidence" value="ECO:0007669"/>
    <property type="project" value="TreeGrafter"/>
</dbReference>
<evidence type="ECO:0000313" key="4">
    <source>
        <dbReference type="EMBL" id="EGD55916.1"/>
    </source>
</evidence>
<comment type="caution">
    <text evidence="4">The sequence shown here is derived from an EMBL/GenBank/DDBJ whole genome shotgun (WGS) entry which is preliminary data.</text>
</comment>
<organism evidence="4 5">
    <name type="scientific">Gordonia neofelifaecis NRRL B-59395</name>
    <dbReference type="NCBI Taxonomy" id="644548"/>
    <lineage>
        <taxon>Bacteria</taxon>
        <taxon>Bacillati</taxon>
        <taxon>Actinomycetota</taxon>
        <taxon>Actinomycetes</taxon>
        <taxon>Mycobacteriales</taxon>
        <taxon>Gordoniaceae</taxon>
        <taxon>Gordonia</taxon>
    </lineage>
</organism>
<dbReference type="Pfam" id="PF23023">
    <property type="entry name" value="Anti-Pycsar_Apyc1"/>
    <property type="match status" value="1"/>
</dbReference>
<name>F1YHS8_9ACTN</name>
<dbReference type="SUPFAM" id="SSF56281">
    <property type="entry name" value="Metallo-hydrolase/oxidoreductase"/>
    <property type="match status" value="1"/>
</dbReference>
<dbReference type="EMBL" id="AEUD01000004">
    <property type="protein sequence ID" value="EGD55916.1"/>
    <property type="molecule type" value="Genomic_DNA"/>
</dbReference>
<evidence type="ECO:0000256" key="2">
    <source>
        <dbReference type="ARBA" id="ARBA00022759"/>
    </source>
</evidence>
<gene>
    <name evidence="4" type="ORF">SCNU_06740</name>
</gene>
<dbReference type="PANTHER" id="PTHR46018">
    <property type="entry name" value="ZINC PHOSPHODIESTERASE ELAC PROTEIN 1"/>
    <property type="match status" value="1"/>
</dbReference>
<dbReference type="PANTHER" id="PTHR46018:SF2">
    <property type="entry name" value="ZINC PHOSPHODIESTERASE ELAC PROTEIN 1"/>
    <property type="match status" value="1"/>
</dbReference>
<dbReference type="OrthoDB" id="4137979at2"/>